<dbReference type="Gene3D" id="3.90.550.10">
    <property type="entry name" value="Spore Coat Polysaccharide Biosynthesis Protein SpsA, Chain A"/>
    <property type="match status" value="1"/>
</dbReference>
<dbReference type="InterPro" id="IPR029044">
    <property type="entry name" value="Nucleotide-diphossugar_trans"/>
</dbReference>
<dbReference type="SUPFAM" id="SSF53448">
    <property type="entry name" value="Nucleotide-diphospho-sugar transferases"/>
    <property type="match status" value="1"/>
</dbReference>
<protein>
    <recommendedName>
        <fullName evidence="2">Nucleotide-diphospho-sugar transferase domain-containing protein</fullName>
    </recommendedName>
</protein>
<dbReference type="EMBL" id="MN739658">
    <property type="protein sequence ID" value="QHT18572.1"/>
    <property type="molecule type" value="Genomic_DNA"/>
</dbReference>
<evidence type="ECO:0008006" key="2">
    <source>
        <dbReference type="Google" id="ProtNLM"/>
    </source>
</evidence>
<dbReference type="AlphaFoldDB" id="A0A6C0DQH0"/>
<evidence type="ECO:0000313" key="1">
    <source>
        <dbReference type="EMBL" id="QHT18572.1"/>
    </source>
</evidence>
<proteinExistence type="predicted"/>
<accession>A0A6C0DQH0</accession>
<sequence length="270" mass="31894">MKVCLVTLAIGEKYLEEYNRLFRESQENYARKCGYDFRVLDDYLDKDHTDPKTITLNKILVCSQPWSAEYDFIVFIDADILINIKSPPIHTHIDFGDKIGIANETDQTPSYFMNSFRKYVYNWKDGAEYYASSGFTVNSGKILNTGVLVLQPKKHREFLERVYYKYVTSDYYNPNIPNNLEQKSPYHYEQSAVGYELQTHNMYVIISKKFNSIWFLQATINRSIGELFVPFTFRIHRRNILTYFKETYFMHCAGRKGFSSVQELQKNNHL</sequence>
<name>A0A6C0DQH0_9ZZZZ</name>
<organism evidence="1">
    <name type="scientific">viral metagenome</name>
    <dbReference type="NCBI Taxonomy" id="1070528"/>
    <lineage>
        <taxon>unclassified sequences</taxon>
        <taxon>metagenomes</taxon>
        <taxon>organismal metagenomes</taxon>
    </lineage>
</organism>
<reference evidence="1" key="1">
    <citation type="journal article" date="2020" name="Nature">
        <title>Giant virus diversity and host interactions through global metagenomics.</title>
        <authorList>
            <person name="Schulz F."/>
            <person name="Roux S."/>
            <person name="Paez-Espino D."/>
            <person name="Jungbluth S."/>
            <person name="Walsh D.A."/>
            <person name="Denef V.J."/>
            <person name="McMahon K.D."/>
            <person name="Konstantinidis K.T."/>
            <person name="Eloe-Fadrosh E.A."/>
            <person name="Kyrpides N.C."/>
            <person name="Woyke T."/>
        </authorList>
    </citation>
    <scope>NUCLEOTIDE SEQUENCE</scope>
    <source>
        <strain evidence="1">GVMAG-M-3300023174-47</strain>
    </source>
</reference>